<dbReference type="CDD" id="cd08422">
    <property type="entry name" value="PBP2_CrgA_like"/>
    <property type="match status" value="1"/>
</dbReference>
<name>A0ABT6I1J0_9GAMM</name>
<dbReference type="PRINTS" id="PR00039">
    <property type="entry name" value="HTHLYSR"/>
</dbReference>
<keyword evidence="7" id="KW-1185">Reference proteome</keyword>
<organism evidence="6 7">
    <name type="scientific">Salinicola acroporae</name>
    <dbReference type="NCBI Taxonomy" id="1541440"/>
    <lineage>
        <taxon>Bacteria</taxon>
        <taxon>Pseudomonadati</taxon>
        <taxon>Pseudomonadota</taxon>
        <taxon>Gammaproteobacteria</taxon>
        <taxon>Oceanospirillales</taxon>
        <taxon>Halomonadaceae</taxon>
        <taxon>Salinicola</taxon>
    </lineage>
</organism>
<dbReference type="PANTHER" id="PTHR30537:SF5">
    <property type="entry name" value="HTH-TYPE TRANSCRIPTIONAL ACTIVATOR TTDR-RELATED"/>
    <property type="match status" value="1"/>
</dbReference>
<dbReference type="Gene3D" id="1.10.10.10">
    <property type="entry name" value="Winged helix-like DNA-binding domain superfamily/Winged helix DNA-binding domain"/>
    <property type="match status" value="1"/>
</dbReference>
<dbReference type="InterPro" id="IPR036388">
    <property type="entry name" value="WH-like_DNA-bd_sf"/>
</dbReference>
<gene>
    <name evidence="6" type="ORF">CUR86_03025</name>
</gene>
<keyword evidence="3" id="KW-0238">DNA-binding</keyword>
<protein>
    <submittedName>
        <fullName evidence="6">Transcriptional regulator</fullName>
    </submittedName>
</protein>
<evidence type="ECO:0000313" key="7">
    <source>
        <dbReference type="Proteomes" id="UP001162135"/>
    </source>
</evidence>
<dbReference type="SUPFAM" id="SSF46785">
    <property type="entry name" value="Winged helix' DNA-binding domain"/>
    <property type="match status" value="1"/>
</dbReference>
<comment type="similarity">
    <text evidence="1">Belongs to the LysR transcriptional regulatory family.</text>
</comment>
<dbReference type="Proteomes" id="UP001162135">
    <property type="component" value="Unassembled WGS sequence"/>
</dbReference>
<proteinExistence type="inferred from homology"/>
<dbReference type="Pfam" id="PF00126">
    <property type="entry name" value="HTH_1"/>
    <property type="match status" value="1"/>
</dbReference>
<dbReference type="PROSITE" id="PS50931">
    <property type="entry name" value="HTH_LYSR"/>
    <property type="match status" value="1"/>
</dbReference>
<reference evidence="6" key="2">
    <citation type="submission" date="2017-11" db="EMBL/GenBank/DDBJ databases">
        <authorList>
            <person name="Das S.K."/>
        </authorList>
    </citation>
    <scope>NUCLEOTIDE SEQUENCE</scope>
    <source>
        <strain evidence="6">S4-41</strain>
    </source>
</reference>
<dbReference type="InterPro" id="IPR058163">
    <property type="entry name" value="LysR-type_TF_proteobact-type"/>
</dbReference>
<evidence type="ECO:0000256" key="2">
    <source>
        <dbReference type="ARBA" id="ARBA00023015"/>
    </source>
</evidence>
<keyword evidence="2" id="KW-0805">Transcription regulation</keyword>
<dbReference type="Pfam" id="PF03466">
    <property type="entry name" value="LysR_substrate"/>
    <property type="match status" value="1"/>
</dbReference>
<sequence length="300" mass="32961">MNRFTAMETFVKVYESGSFSSAARLLHVGQPAVSKAVAQLEARLGVRLLLRSTQGLTPTQAGHDFYEHARLALEQADEAERVARGDKAAITGRVRVCMAVTFARLHVIPRLPLFFARHPEIEVDVVLHDGNIDLIENGIDLALRMGELADSSLTVRKISQCPRWAVGTPGYFDSAGTPEDPSALTEHDVVIHDLSGRDHPWTFERDGQRMSVSVSGRLRTNAAEGVREGVLAGMGMAIASEWMFAPELAAGTVIPVLTDWRLPSIDLWAVFPSGRQSNARTRAFVDFIETEFADARSDPR</sequence>
<evidence type="ECO:0000256" key="4">
    <source>
        <dbReference type="ARBA" id="ARBA00023163"/>
    </source>
</evidence>
<reference evidence="6" key="1">
    <citation type="journal article" date="2015" name="Antonie Van Leeuwenhoek">
        <title>Comparative 16S rRNA signatures and multilocus sequence analysis for the genus Salinicola and description of Salinicola acroporae sp. nov., isolated from coral Acropora digitifera.</title>
        <authorList>
            <person name="Lepcha R.T."/>
            <person name="Poddar A."/>
            <person name="Schumann P."/>
            <person name="Das S.K."/>
        </authorList>
    </citation>
    <scope>NUCLEOTIDE SEQUENCE</scope>
    <source>
        <strain evidence="6">S4-41</strain>
    </source>
</reference>
<dbReference type="InterPro" id="IPR005119">
    <property type="entry name" value="LysR_subst-bd"/>
</dbReference>
<feature type="domain" description="HTH lysR-type" evidence="5">
    <location>
        <begin position="1"/>
        <end position="59"/>
    </location>
</feature>
<dbReference type="EMBL" id="PGFS01000001">
    <property type="protein sequence ID" value="MDH4571538.1"/>
    <property type="molecule type" value="Genomic_DNA"/>
</dbReference>
<evidence type="ECO:0000259" key="5">
    <source>
        <dbReference type="PROSITE" id="PS50931"/>
    </source>
</evidence>
<dbReference type="SUPFAM" id="SSF53850">
    <property type="entry name" value="Periplasmic binding protein-like II"/>
    <property type="match status" value="1"/>
</dbReference>
<dbReference type="InterPro" id="IPR036390">
    <property type="entry name" value="WH_DNA-bd_sf"/>
</dbReference>
<dbReference type="Gene3D" id="3.40.190.290">
    <property type="match status" value="1"/>
</dbReference>
<evidence type="ECO:0000256" key="3">
    <source>
        <dbReference type="ARBA" id="ARBA00023125"/>
    </source>
</evidence>
<dbReference type="PANTHER" id="PTHR30537">
    <property type="entry name" value="HTH-TYPE TRANSCRIPTIONAL REGULATOR"/>
    <property type="match status" value="1"/>
</dbReference>
<keyword evidence="4" id="KW-0804">Transcription</keyword>
<evidence type="ECO:0000313" key="6">
    <source>
        <dbReference type="EMBL" id="MDH4571538.1"/>
    </source>
</evidence>
<dbReference type="InterPro" id="IPR000847">
    <property type="entry name" value="LysR_HTH_N"/>
</dbReference>
<comment type="caution">
    <text evidence="6">The sequence shown here is derived from an EMBL/GenBank/DDBJ whole genome shotgun (WGS) entry which is preliminary data.</text>
</comment>
<evidence type="ECO:0000256" key="1">
    <source>
        <dbReference type="ARBA" id="ARBA00009437"/>
    </source>
</evidence>
<dbReference type="RefSeq" id="WP_110715835.1">
    <property type="nucleotide sequence ID" value="NZ_PGFS01000001.1"/>
</dbReference>
<accession>A0ABT6I1J0</accession>